<dbReference type="STRING" id="1174501.SAMN05216192_10995"/>
<organism evidence="6 7">
    <name type="scientific">Paenibacillus typhae</name>
    <dbReference type="NCBI Taxonomy" id="1174501"/>
    <lineage>
        <taxon>Bacteria</taxon>
        <taxon>Bacillati</taxon>
        <taxon>Bacillota</taxon>
        <taxon>Bacilli</taxon>
        <taxon>Bacillales</taxon>
        <taxon>Paenibacillaceae</taxon>
        <taxon>Paenibacillus</taxon>
    </lineage>
</organism>
<gene>
    <name evidence="6" type="ORF">SAMN05216192_10995</name>
</gene>
<dbReference type="CDD" id="cd00880">
    <property type="entry name" value="Era_like"/>
    <property type="match status" value="1"/>
</dbReference>
<evidence type="ECO:0000259" key="5">
    <source>
        <dbReference type="Pfam" id="PF18133"/>
    </source>
</evidence>
<dbReference type="InterPro" id="IPR040644">
    <property type="entry name" value="HydF_tetramer"/>
</dbReference>
<dbReference type="InterPro" id="IPR027417">
    <property type="entry name" value="P-loop_NTPase"/>
</dbReference>
<dbReference type="Pfam" id="PF01926">
    <property type="entry name" value="MMR_HSR1"/>
    <property type="match status" value="1"/>
</dbReference>
<dbReference type="RefSeq" id="WP_090714070.1">
    <property type="nucleotide sequence ID" value="NZ_CBCSKY010000011.1"/>
</dbReference>
<evidence type="ECO:0000256" key="2">
    <source>
        <dbReference type="ARBA" id="ARBA00023134"/>
    </source>
</evidence>
<dbReference type="NCBIfam" id="TIGR00231">
    <property type="entry name" value="small_GTP"/>
    <property type="match status" value="1"/>
</dbReference>
<dbReference type="GO" id="GO:0002098">
    <property type="term" value="P:tRNA wobble uridine modification"/>
    <property type="evidence" value="ECO:0007669"/>
    <property type="project" value="TreeGrafter"/>
</dbReference>
<dbReference type="Pfam" id="PF18133">
    <property type="entry name" value="HydF_tetramer"/>
    <property type="match status" value="1"/>
</dbReference>
<dbReference type="InterPro" id="IPR005225">
    <property type="entry name" value="Small_GTP-bd"/>
</dbReference>
<dbReference type="GO" id="GO:0030488">
    <property type="term" value="P:tRNA methylation"/>
    <property type="evidence" value="ECO:0007669"/>
    <property type="project" value="TreeGrafter"/>
</dbReference>
<dbReference type="AlphaFoldDB" id="A0A1G8P5V0"/>
<dbReference type="GO" id="GO:0005525">
    <property type="term" value="F:GTP binding"/>
    <property type="evidence" value="ECO:0007669"/>
    <property type="project" value="UniProtKB-KW"/>
</dbReference>
<feature type="domain" description="Hydrogen maturase F tetramerization" evidence="5">
    <location>
        <begin position="278"/>
        <end position="394"/>
    </location>
</feature>
<dbReference type="Pfam" id="PF18128">
    <property type="entry name" value="HydF_dimer"/>
    <property type="match status" value="1"/>
</dbReference>
<dbReference type="EMBL" id="FNDX01000009">
    <property type="protein sequence ID" value="SDI87696.1"/>
    <property type="molecule type" value="Genomic_DNA"/>
</dbReference>
<dbReference type="SUPFAM" id="SSF52540">
    <property type="entry name" value="P-loop containing nucleoside triphosphate hydrolases"/>
    <property type="match status" value="1"/>
</dbReference>
<feature type="domain" description="Hydrogen maturase F dimerization" evidence="4">
    <location>
        <begin position="176"/>
        <end position="274"/>
    </location>
</feature>
<dbReference type="Gene3D" id="3.40.50.11420">
    <property type="match status" value="1"/>
</dbReference>
<dbReference type="Proteomes" id="UP000199050">
    <property type="component" value="Unassembled WGS sequence"/>
</dbReference>
<feature type="domain" description="G" evidence="3">
    <location>
        <begin position="11"/>
        <end position="125"/>
    </location>
</feature>
<keyword evidence="2" id="KW-0342">GTP-binding</keyword>
<dbReference type="OrthoDB" id="9811338at2"/>
<evidence type="ECO:0000256" key="1">
    <source>
        <dbReference type="ARBA" id="ARBA00022741"/>
    </source>
</evidence>
<dbReference type="InterPro" id="IPR023873">
    <property type="entry name" value="FeFe-hyd_GTPase_HydF"/>
</dbReference>
<dbReference type="PANTHER" id="PTHR42714">
    <property type="entry name" value="TRNA MODIFICATION GTPASE GTPBP3"/>
    <property type="match status" value="1"/>
</dbReference>
<accession>A0A1G8P5V0</accession>
<protein>
    <submittedName>
        <fullName evidence="6">[FeFe] hydrogenase H-cluster maturation GTPase HydF</fullName>
    </submittedName>
</protein>
<dbReference type="Gene3D" id="3.40.50.11410">
    <property type="match status" value="1"/>
</dbReference>
<proteinExistence type="predicted"/>
<reference evidence="7" key="1">
    <citation type="submission" date="2016-10" db="EMBL/GenBank/DDBJ databases">
        <authorList>
            <person name="Varghese N."/>
            <person name="Submissions S."/>
        </authorList>
    </citation>
    <scope>NUCLEOTIDE SEQUENCE [LARGE SCALE GENOMIC DNA]</scope>
    <source>
        <strain evidence="7">CGMCC 1.11012</strain>
    </source>
</reference>
<dbReference type="GO" id="GO:0005737">
    <property type="term" value="C:cytoplasm"/>
    <property type="evidence" value="ECO:0007669"/>
    <property type="project" value="TreeGrafter"/>
</dbReference>
<dbReference type="Gene3D" id="3.40.50.300">
    <property type="entry name" value="P-loop containing nucleotide triphosphate hydrolases"/>
    <property type="match status" value="1"/>
</dbReference>
<evidence type="ECO:0000313" key="7">
    <source>
        <dbReference type="Proteomes" id="UP000199050"/>
    </source>
</evidence>
<evidence type="ECO:0000259" key="4">
    <source>
        <dbReference type="Pfam" id="PF18128"/>
    </source>
</evidence>
<evidence type="ECO:0000313" key="6">
    <source>
        <dbReference type="EMBL" id="SDI87696.1"/>
    </source>
</evidence>
<dbReference type="PANTHER" id="PTHR42714:SF6">
    <property type="entry name" value="TRANSLATION INITIATION FACTOR IF-2"/>
    <property type="match status" value="1"/>
</dbReference>
<dbReference type="InterPro" id="IPR041606">
    <property type="entry name" value="HydF_dimer"/>
</dbReference>
<keyword evidence="7" id="KW-1185">Reference proteome</keyword>
<dbReference type="InterPro" id="IPR006073">
    <property type="entry name" value="GTP-bd"/>
</dbReference>
<evidence type="ECO:0000259" key="3">
    <source>
        <dbReference type="Pfam" id="PF01926"/>
    </source>
</evidence>
<keyword evidence="1" id="KW-0547">Nucleotide-binding</keyword>
<name>A0A1G8P5V0_9BACL</name>
<sequence>MQTTPQPGKMHIAVFGLRNSGKSSLINALTGIPYQVVGDQPGTTTEPVFQAYELPKIGSVIIIDTAGIDEDEETGAFRVQKTREVMDLTDLSLLIFSGEEDDYKLEKEWYQELAKRHIPVIGVIAKVDDHYVDLDQLKSELNIPFVKVSSRRNINFGSLRHAIREFAPAEFERPTILGDLVHPGEVVVMVMPDTIPAPKYRLVASQQQILRDLLDHHVMALSVTEVELPTLLMNLKGMPDLVITDSQVYDSVNEILPANVPLTTFAILMARFKGDLTTFVKGAEAISTLKPGDKVLLSEACIHHPHNGEIDRDLVKKKLQETAGSGLEIESSVGPDFPADLSTYKLVVHCGGCIFNRKQLMTRLADSGAQGVPITNYGIAFAYFKGILPRVLEIMQVKS</sequence>
<dbReference type="NCBIfam" id="TIGR03918">
    <property type="entry name" value="GTP_HydF"/>
    <property type="match status" value="1"/>
</dbReference>